<organism evidence="1">
    <name type="scientific">Rhizophora mucronata</name>
    <name type="common">Asiatic mangrove</name>
    <dbReference type="NCBI Taxonomy" id="61149"/>
    <lineage>
        <taxon>Eukaryota</taxon>
        <taxon>Viridiplantae</taxon>
        <taxon>Streptophyta</taxon>
        <taxon>Embryophyta</taxon>
        <taxon>Tracheophyta</taxon>
        <taxon>Spermatophyta</taxon>
        <taxon>Magnoliopsida</taxon>
        <taxon>eudicotyledons</taxon>
        <taxon>Gunneridae</taxon>
        <taxon>Pentapetalae</taxon>
        <taxon>rosids</taxon>
        <taxon>fabids</taxon>
        <taxon>Malpighiales</taxon>
        <taxon>Rhizophoraceae</taxon>
        <taxon>Rhizophora</taxon>
    </lineage>
</organism>
<proteinExistence type="predicted"/>
<name>A0A2P2N5C2_RHIMU</name>
<reference evidence="1" key="1">
    <citation type="submission" date="2018-02" db="EMBL/GenBank/DDBJ databases">
        <title>Rhizophora mucronata_Transcriptome.</title>
        <authorList>
            <person name="Meera S.P."/>
            <person name="Sreeshan A."/>
            <person name="Augustine A."/>
        </authorList>
    </citation>
    <scope>NUCLEOTIDE SEQUENCE</scope>
    <source>
        <tissue evidence="1">Leaf</tissue>
    </source>
</reference>
<dbReference type="AlphaFoldDB" id="A0A2P2N5C2"/>
<dbReference type="EMBL" id="GGEC01057217">
    <property type="protein sequence ID" value="MBX37701.1"/>
    <property type="molecule type" value="Transcribed_RNA"/>
</dbReference>
<accession>A0A2P2N5C2</accession>
<protein>
    <submittedName>
        <fullName evidence="1">Uncharacterized protein</fullName>
    </submittedName>
</protein>
<sequence length="21" mass="2561">MYIFSLLSFQRLFLRILVTSI</sequence>
<evidence type="ECO:0000313" key="1">
    <source>
        <dbReference type="EMBL" id="MBX37701.1"/>
    </source>
</evidence>